<dbReference type="AlphaFoldDB" id="A0A5N6KYJ5"/>
<protein>
    <submittedName>
        <fullName evidence="1">Uncharacterized protein</fullName>
    </submittedName>
</protein>
<comment type="caution">
    <text evidence="1">The sequence shown here is derived from an EMBL/GenBank/DDBJ whole genome shotgun (WGS) entry which is preliminary data.</text>
</comment>
<keyword evidence="2" id="KW-1185">Reference proteome</keyword>
<proteinExistence type="predicted"/>
<name>A0A5N6KYJ5_9ROSI</name>
<evidence type="ECO:0000313" key="2">
    <source>
        <dbReference type="Proteomes" id="UP000327013"/>
    </source>
</evidence>
<evidence type="ECO:0000313" key="1">
    <source>
        <dbReference type="EMBL" id="KAB8360736.1"/>
    </source>
</evidence>
<sequence>MSDSSHSLPQYPPSISGALPCDGPHKCHSNGDYHCRYCALSHGISFLTPSQMLAGVLAFDHIVMIDKRWRKFLELLDFTRGEITTTLDKINCIYPPTETTASEALDVDLAERIDNLCLENASVQPIPSGAVVGSMLGISKSVEEPEWRIELGNYLDVIEPNLFRKILTIWRKQVRYYEELLLSTVLYAIPSMGFENACAHLVKCTEHADGREHSVKKCLEAAKHAPDYHTEDDKDYPNEKL</sequence>
<gene>
    <name evidence="1" type="ORF">FH972_024471</name>
</gene>
<organism evidence="1 2">
    <name type="scientific">Carpinus fangiana</name>
    <dbReference type="NCBI Taxonomy" id="176857"/>
    <lineage>
        <taxon>Eukaryota</taxon>
        <taxon>Viridiplantae</taxon>
        <taxon>Streptophyta</taxon>
        <taxon>Embryophyta</taxon>
        <taxon>Tracheophyta</taxon>
        <taxon>Spermatophyta</taxon>
        <taxon>Magnoliopsida</taxon>
        <taxon>eudicotyledons</taxon>
        <taxon>Gunneridae</taxon>
        <taxon>Pentapetalae</taxon>
        <taxon>rosids</taxon>
        <taxon>fabids</taxon>
        <taxon>Fagales</taxon>
        <taxon>Betulaceae</taxon>
        <taxon>Carpinus</taxon>
    </lineage>
</organism>
<reference evidence="1 2" key="1">
    <citation type="submission" date="2019-06" db="EMBL/GenBank/DDBJ databases">
        <title>A chromosomal-level reference genome of Carpinus fangiana (Coryloideae, Betulaceae).</title>
        <authorList>
            <person name="Yang X."/>
            <person name="Wang Z."/>
            <person name="Zhang L."/>
            <person name="Hao G."/>
            <person name="Liu J."/>
            <person name="Yang Y."/>
        </authorList>
    </citation>
    <scope>NUCLEOTIDE SEQUENCE [LARGE SCALE GENOMIC DNA]</scope>
    <source>
        <strain evidence="1">Cfa_2016G</strain>
        <tissue evidence="1">Leaf</tissue>
    </source>
</reference>
<dbReference type="Proteomes" id="UP000327013">
    <property type="component" value="Unassembled WGS sequence"/>
</dbReference>
<dbReference type="EMBL" id="VIBQ01000017">
    <property type="protein sequence ID" value="KAB8360736.1"/>
    <property type="molecule type" value="Genomic_DNA"/>
</dbReference>
<accession>A0A5N6KYJ5</accession>